<dbReference type="Pfam" id="PF12923">
    <property type="entry name" value="RRP7"/>
    <property type="match status" value="1"/>
</dbReference>
<accession>A0A8H3UGF6</accession>
<evidence type="ECO:0000259" key="2">
    <source>
        <dbReference type="Pfam" id="PF12923"/>
    </source>
</evidence>
<evidence type="ECO:0000313" key="4">
    <source>
        <dbReference type="EMBL" id="KAE9970217.1"/>
    </source>
</evidence>
<dbReference type="PANTHER" id="PTHR13191:SF0">
    <property type="entry name" value="RIBOSOMAL RNA-PROCESSING PROTEIN 7 HOMOLOG A-RELATED"/>
    <property type="match status" value="1"/>
</dbReference>
<dbReference type="InterPro" id="IPR040447">
    <property type="entry name" value="RRM_Rrp7"/>
</dbReference>
<dbReference type="Gene3D" id="6.10.250.1770">
    <property type="match status" value="1"/>
</dbReference>
<comment type="caution">
    <text evidence="4">The sequence shown here is derived from an EMBL/GenBank/DDBJ whole genome shotgun (WGS) entry which is preliminary data.</text>
</comment>
<dbReference type="GO" id="GO:0003676">
    <property type="term" value="F:nucleic acid binding"/>
    <property type="evidence" value="ECO:0007669"/>
    <property type="project" value="InterPro"/>
</dbReference>
<proteinExistence type="inferred from homology"/>
<dbReference type="AlphaFoldDB" id="A0A8H3UGF6"/>
<dbReference type="InterPro" id="IPR040446">
    <property type="entry name" value="RRP7"/>
</dbReference>
<dbReference type="GO" id="GO:0000028">
    <property type="term" value="P:ribosomal small subunit assembly"/>
    <property type="evidence" value="ECO:0007669"/>
    <property type="project" value="TreeGrafter"/>
</dbReference>
<dbReference type="Proteomes" id="UP000447873">
    <property type="component" value="Unassembled WGS sequence"/>
</dbReference>
<feature type="domain" description="Ribosomal RNA-processing protein 7 C-terminal" evidence="2">
    <location>
        <begin position="213"/>
        <end position="329"/>
    </location>
</feature>
<dbReference type="Pfam" id="PF17799">
    <property type="entry name" value="RRM_Rrp7"/>
    <property type="match status" value="1"/>
</dbReference>
<evidence type="ECO:0000259" key="3">
    <source>
        <dbReference type="Pfam" id="PF17799"/>
    </source>
</evidence>
<reference evidence="4 5" key="1">
    <citation type="submission" date="2018-12" db="EMBL/GenBank/DDBJ databases">
        <title>Venturia inaequalis Genome Resource.</title>
        <authorList>
            <person name="Lichtner F.J."/>
        </authorList>
    </citation>
    <scope>NUCLEOTIDE SEQUENCE [LARGE SCALE GENOMIC DNA]</scope>
    <source>
        <strain evidence="4 5">120213</strain>
    </source>
</reference>
<name>A0A8H3UGF6_VENIN</name>
<dbReference type="PANTHER" id="PTHR13191">
    <property type="entry name" value="RIBOSOMAL RNA PROCESSING PROTEIN 7-RELATED"/>
    <property type="match status" value="1"/>
</dbReference>
<dbReference type="Gene3D" id="3.30.70.330">
    <property type="match status" value="1"/>
</dbReference>
<dbReference type="SUPFAM" id="SSF54928">
    <property type="entry name" value="RNA-binding domain, RBD"/>
    <property type="match status" value="1"/>
</dbReference>
<dbReference type="InterPro" id="IPR024326">
    <property type="entry name" value="RRP7_C"/>
</dbReference>
<organism evidence="4 5">
    <name type="scientific">Venturia inaequalis</name>
    <name type="common">Apple scab fungus</name>
    <dbReference type="NCBI Taxonomy" id="5025"/>
    <lineage>
        <taxon>Eukaryota</taxon>
        <taxon>Fungi</taxon>
        <taxon>Dikarya</taxon>
        <taxon>Ascomycota</taxon>
        <taxon>Pezizomycotina</taxon>
        <taxon>Dothideomycetes</taxon>
        <taxon>Pleosporomycetidae</taxon>
        <taxon>Venturiales</taxon>
        <taxon>Venturiaceae</taxon>
        <taxon>Venturia</taxon>
    </lineage>
</organism>
<dbReference type="EMBL" id="WNWS01000339">
    <property type="protein sequence ID" value="KAE9970217.1"/>
    <property type="molecule type" value="Genomic_DNA"/>
</dbReference>
<dbReference type="GO" id="GO:0034456">
    <property type="term" value="C:UTP-C complex"/>
    <property type="evidence" value="ECO:0007669"/>
    <property type="project" value="TreeGrafter"/>
</dbReference>
<protein>
    <recommendedName>
        <fullName evidence="6">RRM domain-containing protein</fullName>
    </recommendedName>
</protein>
<evidence type="ECO:0008006" key="6">
    <source>
        <dbReference type="Google" id="ProtNLM"/>
    </source>
</evidence>
<comment type="similarity">
    <text evidence="1">Belongs to the RRP7 family.</text>
</comment>
<dbReference type="GO" id="GO:0006364">
    <property type="term" value="P:rRNA processing"/>
    <property type="evidence" value="ECO:0007669"/>
    <property type="project" value="TreeGrafter"/>
</dbReference>
<evidence type="ECO:0000313" key="5">
    <source>
        <dbReference type="Proteomes" id="UP000447873"/>
    </source>
</evidence>
<evidence type="ECO:0000256" key="1">
    <source>
        <dbReference type="ARBA" id="ARBA00006110"/>
    </source>
</evidence>
<dbReference type="CDD" id="cd12950">
    <property type="entry name" value="RRP7_Rrp7p"/>
    <property type="match status" value="1"/>
</dbReference>
<dbReference type="GO" id="GO:0032545">
    <property type="term" value="C:CURI complex"/>
    <property type="evidence" value="ECO:0007669"/>
    <property type="project" value="TreeGrafter"/>
</dbReference>
<gene>
    <name evidence="4" type="ORF">EG328_006384</name>
</gene>
<dbReference type="InterPro" id="IPR012677">
    <property type="entry name" value="Nucleotide-bd_a/b_plait_sf"/>
</dbReference>
<feature type="domain" description="Rrp7 RRM-like N-terminal" evidence="3">
    <location>
        <begin position="14"/>
        <end position="83"/>
    </location>
</feature>
<dbReference type="InterPro" id="IPR035979">
    <property type="entry name" value="RBD_domain_sf"/>
</dbReference>
<sequence length="330" mass="37536">MPPTQETPSIPSKVQDFTIVPLQLPPSPACLSKTTQHYLYLRRDAPKPGEEPTPDIKRSLFVANLPIDATENNLRKLFKDVAGVGVERVEFDEYMQRARRGLVLGGEMVVQGTVVKVDVNDGGRGKKRKRGAADEEEGVVKRQIEEMKLPEVWDRGVLRGGGCAVVVFVDEASREGALKECGRVKKRGRVVEWPVLEGEEMGLGRYRTHHTLTFPSRAALQRSVNTYLTHFTALESARSSLLSRQRQVPDEDGFVTVTRGGRAGPARMEEAQATAERLKEREKKRVGGDFYRFQTRESRKLKERELRDQFELDRKRVQEMRERRGKIRPE</sequence>